<evidence type="ECO:0000313" key="3">
    <source>
        <dbReference type="Proteomes" id="UP000306585"/>
    </source>
</evidence>
<keyword evidence="3" id="KW-1185">Reference proteome</keyword>
<organism evidence="2 3">
    <name type="scientific">Mariprofundus erugo</name>
    <dbReference type="NCBI Taxonomy" id="2528639"/>
    <lineage>
        <taxon>Bacteria</taxon>
        <taxon>Pseudomonadati</taxon>
        <taxon>Pseudomonadota</taxon>
        <taxon>Candidatius Mariprofundia</taxon>
        <taxon>Mariprofundales</taxon>
        <taxon>Mariprofundaceae</taxon>
        <taxon>Mariprofundus</taxon>
    </lineage>
</organism>
<keyword evidence="1" id="KW-0812">Transmembrane</keyword>
<evidence type="ECO:0000313" key="2">
    <source>
        <dbReference type="EMBL" id="TLS66455.1"/>
    </source>
</evidence>
<dbReference type="Proteomes" id="UP000306585">
    <property type="component" value="Unassembled WGS sequence"/>
</dbReference>
<sequence>MYLIWRSMLAIVAVFAPASAWAVDSYRFLHVTIDTPWFIFIFLFFLVFAPMILSAILHWRQALRGDEKDEEGKDHV</sequence>
<keyword evidence="1" id="KW-0472">Membrane</keyword>
<keyword evidence="1" id="KW-1133">Transmembrane helix</keyword>
<gene>
    <name evidence="2" type="ORF">FEF65_09795</name>
</gene>
<name>A0A5R9GMW8_9PROT</name>
<evidence type="ECO:0000256" key="1">
    <source>
        <dbReference type="SAM" id="Phobius"/>
    </source>
</evidence>
<accession>A0A5R9GMW8</accession>
<feature type="transmembrane region" description="Helical" evidence="1">
    <location>
        <begin position="38"/>
        <end position="59"/>
    </location>
</feature>
<reference evidence="2 3" key="1">
    <citation type="journal article" date="2019" name="Appl. Environ. Microbiol.">
        <title>Environmental Evidence and Genomic Insight of Iron-oxidizing Bacteria Preference Towards More Corrosion Resistant Stainless Steel at Higher Salinities.</title>
        <authorList>
            <person name="Garrison C.E."/>
            <person name="Price K.A."/>
            <person name="Field E.K."/>
        </authorList>
    </citation>
    <scope>NUCLEOTIDE SEQUENCE [LARGE SCALE GENOMIC DNA]</scope>
    <source>
        <strain evidence="2 3">P3</strain>
    </source>
</reference>
<dbReference type="OrthoDB" id="9182759at2"/>
<dbReference type="AlphaFoldDB" id="A0A5R9GMW8"/>
<protein>
    <submittedName>
        <fullName evidence="2">Uncharacterized protein</fullName>
    </submittedName>
</protein>
<dbReference type="EMBL" id="VBRY01000009">
    <property type="protein sequence ID" value="TLS66455.1"/>
    <property type="molecule type" value="Genomic_DNA"/>
</dbReference>
<dbReference type="RefSeq" id="WP_138239636.1">
    <property type="nucleotide sequence ID" value="NZ_VBRY01000009.1"/>
</dbReference>
<comment type="caution">
    <text evidence="2">The sequence shown here is derived from an EMBL/GenBank/DDBJ whole genome shotgun (WGS) entry which is preliminary data.</text>
</comment>
<proteinExistence type="predicted"/>